<dbReference type="AlphaFoldDB" id="A0A242MY64"/>
<comment type="caution">
    <text evidence="1">The sequence shown here is derived from an EMBL/GenBank/DDBJ whole genome shotgun (WGS) entry which is preliminary data.</text>
</comment>
<evidence type="ECO:0000313" key="1">
    <source>
        <dbReference type="EMBL" id="OTP76074.1"/>
    </source>
</evidence>
<organism evidence="1 2">
    <name type="scientific">Caballeronia sordidicola</name>
    <name type="common">Burkholderia sordidicola</name>
    <dbReference type="NCBI Taxonomy" id="196367"/>
    <lineage>
        <taxon>Bacteria</taxon>
        <taxon>Pseudomonadati</taxon>
        <taxon>Pseudomonadota</taxon>
        <taxon>Betaproteobacteria</taxon>
        <taxon>Burkholderiales</taxon>
        <taxon>Burkholderiaceae</taxon>
        <taxon>Caballeronia</taxon>
    </lineage>
</organism>
<sequence>MIQFARPRSRRFIARPTAAAATLAEEGFVTQPVASVP</sequence>
<name>A0A242MY64_CABSO</name>
<gene>
    <name evidence="1" type="ORF">PAMC26510_12165</name>
</gene>
<dbReference type="EMBL" id="NBTY01000065">
    <property type="protein sequence ID" value="OTP76074.1"/>
    <property type="molecule type" value="Genomic_DNA"/>
</dbReference>
<accession>A0A242MY64</accession>
<proteinExistence type="predicted"/>
<evidence type="ECO:0000313" key="2">
    <source>
        <dbReference type="Proteomes" id="UP000194546"/>
    </source>
</evidence>
<dbReference type="Proteomes" id="UP000194546">
    <property type="component" value="Unassembled WGS sequence"/>
</dbReference>
<reference evidence="1 2" key="1">
    <citation type="submission" date="2017-03" db="EMBL/GenBank/DDBJ databases">
        <title>Genome analysis of strain PAMC 26510.</title>
        <authorList>
            <person name="Oh H.-M."/>
            <person name="Yang J.-A."/>
        </authorList>
    </citation>
    <scope>NUCLEOTIDE SEQUENCE [LARGE SCALE GENOMIC DNA]</scope>
    <source>
        <strain evidence="1 2">PAMC 26510</strain>
    </source>
</reference>
<protein>
    <submittedName>
        <fullName evidence="1">Uncharacterized protein</fullName>
    </submittedName>
</protein>